<evidence type="ECO:0008006" key="2">
    <source>
        <dbReference type="Google" id="ProtNLM"/>
    </source>
</evidence>
<sequence length="138" mass="15818">MDLILADSVLHLIVAKDAELIGKIAHDLKPGGLLIATCPDSSAGNQLLFLARRLFRAIPQRWLESVALAIAQRFYPQWPAEQLRQRIPYLTLIPERLFDTQMEKLFEENNLHAITKAERLASPSIAKPRHRLLIYRKE</sequence>
<reference evidence="1" key="1">
    <citation type="submission" date="2015-04" db="EMBL/GenBank/DDBJ databases">
        <authorList>
            <person name="Syromyatnikov M.Y."/>
            <person name="Popov V.N."/>
        </authorList>
    </citation>
    <scope>NUCLEOTIDE SEQUENCE</scope>
    <source>
        <strain evidence="1">MO-1</strain>
    </source>
</reference>
<accession>A0A1S7LGZ5</accession>
<gene>
    <name evidence="1" type="ORF">MAGMO_0857</name>
</gene>
<evidence type="ECO:0000313" key="1">
    <source>
        <dbReference type="EMBL" id="CRH05056.1"/>
    </source>
</evidence>
<protein>
    <recommendedName>
        <fullName evidence="2">Methyltransferase type 11 domain-containing protein</fullName>
    </recommendedName>
</protein>
<dbReference type="SUPFAM" id="SSF53335">
    <property type="entry name" value="S-adenosyl-L-methionine-dependent methyltransferases"/>
    <property type="match status" value="1"/>
</dbReference>
<dbReference type="InterPro" id="IPR029063">
    <property type="entry name" value="SAM-dependent_MTases_sf"/>
</dbReference>
<dbReference type="Gene3D" id="3.40.50.150">
    <property type="entry name" value="Vaccinia Virus protein VP39"/>
    <property type="match status" value="1"/>
</dbReference>
<organism evidence="1">
    <name type="scientific">Magnetococcus massalia (strain MO-1)</name>
    <dbReference type="NCBI Taxonomy" id="451514"/>
    <lineage>
        <taxon>Bacteria</taxon>
        <taxon>Pseudomonadati</taxon>
        <taxon>Pseudomonadota</taxon>
        <taxon>Magnetococcia</taxon>
        <taxon>Magnetococcales</taxon>
        <taxon>Magnetococcaceae</taxon>
        <taxon>Magnetococcus</taxon>
    </lineage>
</organism>
<dbReference type="AlphaFoldDB" id="A0A1S7LGZ5"/>
<proteinExistence type="predicted"/>
<name>A0A1S7LGZ5_MAGMO</name>
<dbReference type="EMBL" id="LO017727">
    <property type="protein sequence ID" value="CRH05056.1"/>
    <property type="molecule type" value="Genomic_DNA"/>
</dbReference>